<evidence type="ECO:0008006" key="4">
    <source>
        <dbReference type="Google" id="ProtNLM"/>
    </source>
</evidence>
<evidence type="ECO:0000313" key="3">
    <source>
        <dbReference type="Proteomes" id="UP000019141"/>
    </source>
</evidence>
<keyword evidence="1" id="KW-0378">Hydrolase</keyword>
<dbReference type="PANTHER" id="PTHR32494:SF5">
    <property type="entry name" value="ALLANTOATE AMIDOHYDROLASE"/>
    <property type="match status" value="1"/>
</dbReference>
<dbReference type="InterPro" id="IPR002933">
    <property type="entry name" value="Peptidase_M20"/>
</dbReference>
<protein>
    <recommendedName>
        <fullName evidence="4">Peptidase M20 dimerisation domain-containing protein</fullName>
    </recommendedName>
</protein>
<dbReference type="Proteomes" id="UP000019141">
    <property type="component" value="Unassembled WGS sequence"/>
</dbReference>
<evidence type="ECO:0000313" key="2">
    <source>
        <dbReference type="EMBL" id="ETW98971.1"/>
    </source>
</evidence>
<sequence length="111" mass="11700">MTAQIEPVCRAHARGCQVVVTQISETSPIHFGSATVDAIRHQAANLGFPHMDIFSGAGHDAGHLASVCPTGMLFVPCEKGISHNEVENARPADLAAGAQVLASFLLERANR</sequence>
<accession>W4LNK7</accession>
<dbReference type="HOGENOM" id="CLU_158461_1_0_7"/>
<dbReference type="Pfam" id="PF01546">
    <property type="entry name" value="Peptidase_M20"/>
    <property type="match status" value="1"/>
</dbReference>
<proteinExistence type="predicted"/>
<comment type="caution">
    <text evidence="2">The sequence shown here is derived from an EMBL/GenBank/DDBJ whole genome shotgun (WGS) entry which is preliminary data.</text>
</comment>
<dbReference type="GO" id="GO:0016813">
    <property type="term" value="F:hydrolase activity, acting on carbon-nitrogen (but not peptide) bonds, in linear amidines"/>
    <property type="evidence" value="ECO:0007669"/>
    <property type="project" value="InterPro"/>
</dbReference>
<dbReference type="EMBL" id="AZHW01000495">
    <property type="protein sequence ID" value="ETW98971.1"/>
    <property type="molecule type" value="Genomic_DNA"/>
</dbReference>
<reference evidence="2 3" key="1">
    <citation type="journal article" date="2014" name="Nature">
        <title>An environmental bacterial taxon with a large and distinct metabolic repertoire.</title>
        <authorList>
            <person name="Wilson M.C."/>
            <person name="Mori T."/>
            <person name="Ruckert C."/>
            <person name="Uria A.R."/>
            <person name="Helf M.J."/>
            <person name="Takada K."/>
            <person name="Gernert C."/>
            <person name="Steffens U.A."/>
            <person name="Heycke N."/>
            <person name="Schmitt S."/>
            <person name="Rinke C."/>
            <person name="Helfrich E.J."/>
            <person name="Brachmann A.O."/>
            <person name="Gurgui C."/>
            <person name="Wakimoto T."/>
            <person name="Kracht M."/>
            <person name="Crusemann M."/>
            <person name="Hentschel U."/>
            <person name="Abe I."/>
            <person name="Matsunaga S."/>
            <person name="Kalinowski J."/>
            <person name="Takeyama H."/>
            <person name="Piel J."/>
        </authorList>
    </citation>
    <scope>NUCLEOTIDE SEQUENCE [LARGE SCALE GENOMIC DNA]</scope>
    <source>
        <strain evidence="3">TSY1</strain>
    </source>
</reference>
<evidence type="ECO:0000256" key="1">
    <source>
        <dbReference type="ARBA" id="ARBA00022801"/>
    </source>
</evidence>
<gene>
    <name evidence="2" type="ORF">ETSY1_16720</name>
</gene>
<dbReference type="SUPFAM" id="SSF53187">
    <property type="entry name" value="Zn-dependent exopeptidases"/>
    <property type="match status" value="1"/>
</dbReference>
<dbReference type="InterPro" id="IPR010158">
    <property type="entry name" value="Amidase_Cbmase"/>
</dbReference>
<dbReference type="Gene3D" id="3.40.630.10">
    <property type="entry name" value="Zn peptidases"/>
    <property type="match status" value="1"/>
</dbReference>
<organism evidence="2 3">
    <name type="scientific">Entotheonella factor</name>
    <dbReference type="NCBI Taxonomy" id="1429438"/>
    <lineage>
        <taxon>Bacteria</taxon>
        <taxon>Pseudomonadati</taxon>
        <taxon>Nitrospinota/Tectimicrobiota group</taxon>
        <taxon>Candidatus Tectimicrobiota</taxon>
        <taxon>Candidatus Entotheonellia</taxon>
        <taxon>Candidatus Entotheonellales</taxon>
        <taxon>Candidatus Entotheonellaceae</taxon>
        <taxon>Candidatus Entotheonella</taxon>
    </lineage>
</organism>
<name>W4LNK7_ENTF1</name>
<keyword evidence="3" id="KW-1185">Reference proteome</keyword>
<dbReference type="AlphaFoldDB" id="W4LNK7"/>
<dbReference type="PANTHER" id="PTHR32494">
    <property type="entry name" value="ALLANTOATE DEIMINASE-RELATED"/>
    <property type="match status" value="1"/>
</dbReference>
<dbReference type="PATRIC" id="fig|1429438.4.peg.3292"/>